<dbReference type="KEGG" id="pce:PECL_1722"/>
<evidence type="ECO:0000259" key="2">
    <source>
        <dbReference type="Pfam" id="PF02980"/>
    </source>
</evidence>
<dbReference type="HOGENOM" id="CLU_453996_0_0_9"/>
<evidence type="ECO:0000259" key="3">
    <source>
        <dbReference type="Pfam" id="PF02981"/>
    </source>
</evidence>
<feature type="domain" description="FokI recognition" evidence="3">
    <location>
        <begin position="21"/>
        <end position="168"/>
    </location>
</feature>
<dbReference type="GO" id="GO:0009036">
    <property type="term" value="F:type II site-specific deoxyribonuclease activity"/>
    <property type="evidence" value="ECO:0007669"/>
    <property type="project" value="InterPro"/>
</dbReference>
<dbReference type="EMBL" id="CP003137">
    <property type="protein sequence ID" value="AEV95938.1"/>
    <property type="molecule type" value="Genomic_DNA"/>
</dbReference>
<keyword evidence="7" id="KW-1185">Reference proteome</keyword>
<evidence type="ECO:0000259" key="5">
    <source>
        <dbReference type="Pfam" id="PF16902"/>
    </source>
</evidence>
<dbReference type="CDD" id="cd22327">
    <property type="entry name" value="FokI_nuclease-like"/>
    <property type="match status" value="1"/>
</dbReference>
<dbReference type="Pfam" id="PF09254">
    <property type="entry name" value="FokI_cleav_dom"/>
    <property type="match status" value="1"/>
</dbReference>
<name>G8PBE9_PEDCP</name>
<dbReference type="CDD" id="cd00941">
    <property type="entry name" value="FokI_N"/>
    <property type="match status" value="1"/>
</dbReference>
<dbReference type="InterPro" id="IPR036388">
    <property type="entry name" value="WH-like_DNA-bd_sf"/>
</dbReference>
<proteinExistence type="predicted"/>
<reference evidence="6 7" key="1">
    <citation type="journal article" date="2012" name="J. Bacteriol.">
        <title>Complete Genome Sequence of the Beer Spoilage Organism Pediococcus claussenii ATCC BAA-344T.</title>
        <authorList>
            <person name="Pittet V."/>
            <person name="Abegunde T."/>
            <person name="Marfleet T."/>
            <person name="Haakensen M."/>
            <person name="Morrow K."/>
            <person name="Jayaprakash T."/>
            <person name="Schroeder K."/>
            <person name="Trost B."/>
            <person name="Byrns S."/>
            <person name="Bergsveinson J."/>
            <person name="Kusalik A."/>
            <person name="Ziola B."/>
        </authorList>
    </citation>
    <scope>NUCLEOTIDE SEQUENCE [LARGE SCALE GENOMIC DNA]</scope>
    <source>
        <strain evidence="6 7">ATCC BAA-344</strain>
    </source>
</reference>
<dbReference type="Proteomes" id="UP000005444">
    <property type="component" value="Chromosome"/>
</dbReference>
<dbReference type="InterPro" id="IPR004234">
    <property type="entry name" value="FokI_D1"/>
</dbReference>
<dbReference type="Gene3D" id="1.10.10.10">
    <property type="entry name" value="Winged helix-like DNA-binding domain superfamily/Winged helix DNA-binding domain"/>
    <property type="match status" value="1"/>
</dbReference>
<dbReference type="Pfam" id="PF02981">
    <property type="entry name" value="FokI_D1"/>
    <property type="match status" value="1"/>
</dbReference>
<protein>
    <submittedName>
        <fullName evidence="6">Type IIS restriction enzyme FokI</fullName>
    </submittedName>
</protein>
<dbReference type="SUPFAM" id="SSF52980">
    <property type="entry name" value="Restriction endonuclease-like"/>
    <property type="match status" value="1"/>
</dbReference>
<feature type="domain" description="FokI cleavage" evidence="4">
    <location>
        <begin position="434"/>
        <end position="626"/>
    </location>
</feature>
<dbReference type="AlphaFoldDB" id="G8PBE9"/>
<dbReference type="InterPro" id="IPR015334">
    <property type="entry name" value="FokI_cleavage_dom"/>
</dbReference>
<dbReference type="REBASE" id="43780">
    <property type="entry name" value="Pcl344ORF1723P"/>
</dbReference>
<evidence type="ECO:0000313" key="7">
    <source>
        <dbReference type="Proteomes" id="UP000005444"/>
    </source>
</evidence>
<dbReference type="InterPro" id="IPR011335">
    <property type="entry name" value="Restrct_endonuc-II-like"/>
</dbReference>
<dbReference type="Gene3D" id="3.40.91.30">
    <property type="match status" value="1"/>
</dbReference>
<keyword evidence="1" id="KW-0378">Hydrolase</keyword>
<evidence type="ECO:0000313" key="6">
    <source>
        <dbReference type="EMBL" id="AEV95938.1"/>
    </source>
</evidence>
<dbReference type="Pfam" id="PF16902">
    <property type="entry name" value="FokI_D3"/>
    <property type="match status" value="1"/>
</dbReference>
<dbReference type="InterPro" id="IPR004233">
    <property type="entry name" value="FokI_D2"/>
</dbReference>
<evidence type="ECO:0000259" key="4">
    <source>
        <dbReference type="Pfam" id="PF09254"/>
    </source>
</evidence>
<evidence type="ECO:0000256" key="1">
    <source>
        <dbReference type="ARBA" id="ARBA00022801"/>
    </source>
</evidence>
<dbReference type="SUPFAM" id="SSF46785">
    <property type="entry name" value="Winged helix' DNA-binding domain"/>
    <property type="match status" value="3"/>
</dbReference>
<organism evidence="6 7">
    <name type="scientific">Pediococcus claussenii (strain ATCC BAA-344 / DSM 14800 / JCM 18046 / KCTC 3811 / LMG 21948 / P06)</name>
    <dbReference type="NCBI Taxonomy" id="701521"/>
    <lineage>
        <taxon>Bacteria</taxon>
        <taxon>Bacillati</taxon>
        <taxon>Bacillota</taxon>
        <taxon>Bacilli</taxon>
        <taxon>Lactobacillales</taxon>
        <taxon>Lactobacillaceae</taxon>
        <taxon>Pediococcus</taxon>
    </lineage>
</organism>
<dbReference type="GO" id="GO:0003677">
    <property type="term" value="F:DNA binding"/>
    <property type="evidence" value="ECO:0007669"/>
    <property type="project" value="InterPro"/>
</dbReference>
<sequence>MTISINYYPSKTKRFSTGLGQDVGSLRSMINILCVFIVNSKIQTEIKESFEWRFIDDDVLKEKLFNKLTTNPVTLTVDDLSAEQKKEPGKPASWRIKSILPAILKGQKPARNQDNTLATDNKGESFKSSMRQWPIRNFIGEAVGLGLLDWDRKTGNVTITTIGKKLANAPHNDDEELTLKETEIFQQTFISYPYAVGFLKALQGTKGLNKFQLGERFGFAGEAGFTSFGEELYINGMIEAYENNDQKLISQIRSNWESTSDKYIRGLANVLKKLNLVNIDAQVIPYTNKQTNEKEEFAIPIYKITGIGRQQLGIALGKSSHSRSTKNVTWDMLATKGNITYIRTVRALILKALSESNKLTSIELADKVNNNRVNKNQVLDGITVSPEEIEDHIAGLNGIGLQIDSDSSKVKKYTLVDRLADFEIPINAKDLPQKDQVQQQQDELRPMLKNVDHRYLQLVELALDSDQNSEYSQFEQLTMELVLKHLDFDGKPLGGSNKPDGIAWDNDGNFIIFDTKAYNKGYSLAGNTDKVKRYIDDVRDRDTSRTSTWWQLVPKSIDVHNLLRFVYVSGNFTGNYMKLLDSLRSWSNAQGGLASVEKLLLTSELYLRNMYSHQELIDSWTDNNVKHDEYFLKIEKQLTIK</sequence>
<accession>G8PBE9</accession>
<dbReference type="Gene3D" id="3.90.241.10">
    <property type="entry name" value="Foki Restriction Endonuclease, Chain A, domain 1"/>
    <property type="match status" value="1"/>
</dbReference>
<dbReference type="InterPro" id="IPR031655">
    <property type="entry name" value="FokI_D3"/>
</dbReference>
<dbReference type="GO" id="GO:0009307">
    <property type="term" value="P:DNA restriction-modification system"/>
    <property type="evidence" value="ECO:0007669"/>
    <property type="project" value="InterPro"/>
</dbReference>
<dbReference type="RefSeq" id="WP_014216132.1">
    <property type="nucleotide sequence ID" value="NC_016605.1"/>
</dbReference>
<dbReference type="PATRIC" id="fig|701521.8.peg.1624"/>
<gene>
    <name evidence="6" type="primary">fokIR</name>
    <name evidence="6" type="ordered locus">PECL_1722</name>
</gene>
<dbReference type="InterPro" id="IPR036390">
    <property type="entry name" value="WH_DNA-bd_sf"/>
</dbReference>
<feature type="domain" description="FokI recognition" evidence="2">
    <location>
        <begin position="181"/>
        <end position="320"/>
    </location>
</feature>
<dbReference type="InterPro" id="IPR044945">
    <property type="entry name" value="FokI_dom_1_2"/>
</dbReference>
<dbReference type="eggNOG" id="ENOG502Z8NJ">
    <property type="taxonomic scope" value="Bacteria"/>
</dbReference>
<dbReference type="Pfam" id="PF02980">
    <property type="entry name" value="FokI_dom_2"/>
    <property type="match status" value="1"/>
</dbReference>
<feature type="domain" description="FokI D3" evidence="5">
    <location>
        <begin position="333"/>
        <end position="406"/>
    </location>
</feature>